<sequence length="221" mass="24705">MLSLPEYTHALRDRFTADGYLPLPALMPPELLTVIDSEVRRLEKLSARRDFAMECTDHSPRHMTTLGGHVIAQESVLIPQLYRDEHLLGLLGRIAGFRAVAVSDPLERHVINSLHEQGDTHGAHTDDYPLALVLFIEAPADPSHGGLLEYVPHIADLASLRTDKVHRAHHRTGDGYLLRSDTTAHRVTPLRHAGLRRTVLNFAYTTPDRQRAVTPSASQLY</sequence>
<evidence type="ECO:0000313" key="1">
    <source>
        <dbReference type="EMBL" id="EPH40638.1"/>
    </source>
</evidence>
<dbReference type="PATRIC" id="fig|1286094.4.peg.6259"/>
<dbReference type="Proteomes" id="UP000014629">
    <property type="component" value="Unassembled WGS sequence"/>
</dbReference>
<name>S3ZC11_9ACTN</name>
<dbReference type="OrthoDB" id="2897833at2"/>
<protein>
    <recommendedName>
        <fullName evidence="3">Fe2OG dioxygenase domain-containing protein</fullName>
    </recommendedName>
</protein>
<keyword evidence="2" id="KW-1185">Reference proteome</keyword>
<comment type="caution">
    <text evidence="1">The sequence shown here is derived from an EMBL/GenBank/DDBJ whole genome shotgun (WGS) entry which is preliminary data.</text>
</comment>
<accession>S3ZC11</accession>
<dbReference type="InterPro" id="IPR056470">
    <property type="entry name" value="BesD/HalB-like"/>
</dbReference>
<gene>
    <name evidence="1" type="ORF">STRAU_6335</name>
</gene>
<organism evidence="1 2">
    <name type="scientific">Streptomyces aurantiacus JA 4570</name>
    <dbReference type="NCBI Taxonomy" id="1286094"/>
    <lineage>
        <taxon>Bacteria</taxon>
        <taxon>Bacillati</taxon>
        <taxon>Actinomycetota</taxon>
        <taxon>Actinomycetes</taxon>
        <taxon>Kitasatosporales</taxon>
        <taxon>Streptomycetaceae</taxon>
        <taxon>Streptomyces</taxon>
        <taxon>Streptomyces aurantiacus group</taxon>
    </lineage>
</organism>
<dbReference type="EMBL" id="AOPZ01000380">
    <property type="protein sequence ID" value="EPH40638.1"/>
    <property type="molecule type" value="Genomic_DNA"/>
</dbReference>
<evidence type="ECO:0008006" key="3">
    <source>
        <dbReference type="Google" id="ProtNLM"/>
    </source>
</evidence>
<dbReference type="RefSeq" id="WP_016644455.1">
    <property type="nucleotide sequence ID" value="NZ_AOPZ01000380.1"/>
</dbReference>
<proteinExistence type="predicted"/>
<reference evidence="1 2" key="1">
    <citation type="submission" date="2013-02" db="EMBL/GenBank/DDBJ databases">
        <title>Draft Genome Sequence of Streptomyces aurantiacus, Which Produces Setomimycin.</title>
        <authorList>
            <person name="Gruening B.A."/>
            <person name="Praeg A."/>
            <person name="Erxleben A."/>
            <person name="Guenther S."/>
            <person name="Mueller M."/>
        </authorList>
    </citation>
    <scope>NUCLEOTIDE SEQUENCE [LARGE SCALE GENOMIC DNA]</scope>
    <source>
        <strain evidence="1 2">JA 4570</strain>
    </source>
</reference>
<evidence type="ECO:0000313" key="2">
    <source>
        <dbReference type="Proteomes" id="UP000014629"/>
    </source>
</evidence>
<dbReference type="Pfam" id="PF23169">
    <property type="entry name" value="HalD"/>
    <property type="match status" value="1"/>
</dbReference>
<dbReference type="AlphaFoldDB" id="S3ZC11"/>